<dbReference type="PANTHER" id="PTHR46148:SF59">
    <property type="entry name" value="NUCLEOTIDYLTRANSFERASE, RIBONUCLEASE H"/>
    <property type="match status" value="1"/>
</dbReference>
<evidence type="ECO:0000259" key="3">
    <source>
        <dbReference type="Pfam" id="PF24626"/>
    </source>
</evidence>
<dbReference type="EMBL" id="BQNB010008966">
    <property type="protein sequence ID" value="GJS56861.1"/>
    <property type="molecule type" value="Genomic_DNA"/>
</dbReference>
<keyword evidence="4" id="KW-0808">Transferase</keyword>
<gene>
    <name evidence="4" type="ORF">Tco_0651645</name>
</gene>
<sequence length="614" mass="69357">MLYRSDSESEDVEAVLHLGPTNGDATQRPLAIRLISRGDKDPESGENATLKRKLEETETRLAWARMDRDTAERSLYESIGWNRRFYGEMVRKGAVPKPHSDDEDDGHPRKKSKKSDRDDGPSEPRGPLRTIVLGVDMRQNLCLEARAGVLDGAGGAGAGGAGADGAGAGGAGAGGAGAGGAGAGGAGPVEAEITGCAVGLCQWFEKLESVFRISDCREKDKVKFANVIFQGAFGVDLVEWEELFTWVSMLLMLMGQIIQDKTDEVNEGEKRKGEGVMKIKAVVWGDDKEEAFQTLKLKLCSSPILSLPEGSEDFVVFCDASLKRFGAVLMQREKTEHKRRQDILQQRRSPVWKWDENYDGFHYKDSRTPWDMIQFGHGVPVSIISDRDPRFASRFWRSLQNLWGQIGYEHAYHLNDSRVFKDVYKHWKTCCVLAVSDFGVGEGNVDRSARSRQKSYADVRRKPLEFEVGDKVMLKVSSWKGVVRFGKRGKLSPRYIGPFKILSRIGPVAYKLELPRELQGIHNTFHVSNLKKCLSDEDLIIPFDEVGIDEKLHFIEEPIEIMDREVKQLKQSQIPIVKVRWNSSRGPEYTWEREDQMWKKYPHLFDFNKKRARK</sequence>
<feature type="region of interest" description="Disordered" evidence="1">
    <location>
        <begin position="1"/>
        <end position="53"/>
    </location>
</feature>
<dbReference type="SUPFAM" id="SSF56672">
    <property type="entry name" value="DNA/RNA polymerases"/>
    <property type="match status" value="1"/>
</dbReference>
<reference evidence="4" key="1">
    <citation type="journal article" date="2022" name="Int. J. Mol. Sci.">
        <title>Draft Genome of Tanacetum Coccineum: Genomic Comparison of Closely Related Tanacetum-Family Plants.</title>
        <authorList>
            <person name="Yamashiro T."/>
            <person name="Shiraishi A."/>
            <person name="Nakayama K."/>
            <person name="Satake H."/>
        </authorList>
    </citation>
    <scope>NUCLEOTIDE SEQUENCE</scope>
</reference>
<keyword evidence="4" id="KW-0548">Nucleotidyltransferase</keyword>
<dbReference type="Pfam" id="PF24626">
    <property type="entry name" value="SH3_Tf2-1"/>
    <property type="match status" value="1"/>
</dbReference>
<reference evidence="4" key="2">
    <citation type="submission" date="2022-01" db="EMBL/GenBank/DDBJ databases">
        <authorList>
            <person name="Yamashiro T."/>
            <person name="Shiraishi A."/>
            <person name="Satake H."/>
            <person name="Nakayama K."/>
        </authorList>
    </citation>
    <scope>NUCLEOTIDE SEQUENCE</scope>
</reference>
<dbReference type="Proteomes" id="UP001151760">
    <property type="component" value="Unassembled WGS sequence"/>
</dbReference>
<dbReference type="PANTHER" id="PTHR46148">
    <property type="entry name" value="CHROMO DOMAIN-CONTAINING PROTEIN"/>
    <property type="match status" value="1"/>
</dbReference>
<accession>A0ABQ4WVD4</accession>
<evidence type="ECO:0000313" key="4">
    <source>
        <dbReference type="EMBL" id="GJS56861.1"/>
    </source>
</evidence>
<feature type="domain" description="Reverse transcriptase/retrotransposon-derived protein RNase H-like" evidence="2">
    <location>
        <begin position="284"/>
        <end position="337"/>
    </location>
</feature>
<proteinExistence type="predicted"/>
<feature type="region of interest" description="Disordered" evidence="1">
    <location>
        <begin position="93"/>
        <end position="130"/>
    </location>
</feature>
<keyword evidence="4" id="KW-0695">RNA-directed DNA polymerase</keyword>
<dbReference type="InterPro" id="IPR043502">
    <property type="entry name" value="DNA/RNA_pol_sf"/>
</dbReference>
<feature type="domain" description="Tf2-1-like SH3-like" evidence="3">
    <location>
        <begin position="469"/>
        <end position="533"/>
    </location>
</feature>
<name>A0ABQ4WVD4_9ASTR</name>
<evidence type="ECO:0000256" key="1">
    <source>
        <dbReference type="SAM" id="MobiDB-lite"/>
    </source>
</evidence>
<evidence type="ECO:0000259" key="2">
    <source>
        <dbReference type="Pfam" id="PF17919"/>
    </source>
</evidence>
<dbReference type="GO" id="GO:0003964">
    <property type="term" value="F:RNA-directed DNA polymerase activity"/>
    <property type="evidence" value="ECO:0007669"/>
    <property type="project" value="UniProtKB-KW"/>
</dbReference>
<dbReference type="InterPro" id="IPR041577">
    <property type="entry name" value="RT_RNaseH_2"/>
</dbReference>
<evidence type="ECO:0000313" key="5">
    <source>
        <dbReference type="Proteomes" id="UP001151760"/>
    </source>
</evidence>
<organism evidence="4 5">
    <name type="scientific">Tanacetum coccineum</name>
    <dbReference type="NCBI Taxonomy" id="301880"/>
    <lineage>
        <taxon>Eukaryota</taxon>
        <taxon>Viridiplantae</taxon>
        <taxon>Streptophyta</taxon>
        <taxon>Embryophyta</taxon>
        <taxon>Tracheophyta</taxon>
        <taxon>Spermatophyta</taxon>
        <taxon>Magnoliopsida</taxon>
        <taxon>eudicotyledons</taxon>
        <taxon>Gunneridae</taxon>
        <taxon>Pentapetalae</taxon>
        <taxon>asterids</taxon>
        <taxon>campanulids</taxon>
        <taxon>Asterales</taxon>
        <taxon>Asteraceae</taxon>
        <taxon>Asteroideae</taxon>
        <taxon>Anthemideae</taxon>
        <taxon>Anthemidinae</taxon>
        <taxon>Tanacetum</taxon>
    </lineage>
</organism>
<keyword evidence="5" id="KW-1185">Reference proteome</keyword>
<dbReference type="InterPro" id="IPR056924">
    <property type="entry name" value="SH3_Tf2-1"/>
</dbReference>
<dbReference type="Pfam" id="PF17919">
    <property type="entry name" value="RT_RNaseH_2"/>
    <property type="match status" value="1"/>
</dbReference>
<protein>
    <submittedName>
        <fullName evidence="4">Reverse transcriptase domain-containing protein</fullName>
    </submittedName>
</protein>
<comment type="caution">
    <text evidence="4">The sequence shown here is derived from an EMBL/GenBank/DDBJ whole genome shotgun (WGS) entry which is preliminary data.</text>
</comment>